<organism evidence="1 2">
    <name type="scientific">Thermococcus kodakarensis (strain ATCC BAA-918 / JCM 12380 / KOD1)</name>
    <name type="common">Pyrococcus kodakaraensis (strain KOD1)</name>
    <dbReference type="NCBI Taxonomy" id="69014"/>
    <lineage>
        <taxon>Archaea</taxon>
        <taxon>Methanobacteriati</taxon>
        <taxon>Methanobacteriota</taxon>
        <taxon>Thermococci</taxon>
        <taxon>Thermococcales</taxon>
        <taxon>Thermococcaceae</taxon>
        <taxon>Thermococcus</taxon>
    </lineage>
</organism>
<dbReference type="KEGG" id="tko:TK0898"/>
<dbReference type="PhylomeDB" id="Q5JI55"/>
<accession>Q5JI55</accession>
<dbReference type="EnsemblBacteria" id="BAD85087">
    <property type="protein sequence ID" value="BAD85087"/>
    <property type="gene ID" value="TK0898"/>
</dbReference>
<gene>
    <name evidence="1" type="ordered locus">TK0898</name>
</gene>
<dbReference type="PATRIC" id="fig|69014.16.peg.877"/>
<protein>
    <recommendedName>
        <fullName evidence="3">Rubrerythrin diiron-binding domain-containing protein</fullName>
    </recommendedName>
</protein>
<dbReference type="GeneID" id="78447413"/>
<reference evidence="1 2" key="1">
    <citation type="journal article" date="2005" name="Genome Res.">
        <title>Complete genome sequence of the hyperthermophilic archaeon Thermococcus kodakaraensis KOD1 and comparison with Pyrococcus genomes.</title>
        <authorList>
            <person name="Fukui T."/>
            <person name="Atomi H."/>
            <person name="Kanai T."/>
            <person name="Matsumi R."/>
            <person name="Fujiwara S."/>
            <person name="Imanaka T."/>
        </authorList>
    </citation>
    <scope>NUCLEOTIDE SEQUENCE [LARGE SCALE GENOMIC DNA]</scope>
    <source>
        <strain evidence="2">ATCC BAA-918 / JCM 12380 / KOD1</strain>
    </source>
</reference>
<dbReference type="HOGENOM" id="CLU_119858_1_0_2"/>
<name>Q5JI55_THEKO</name>
<dbReference type="OrthoDB" id="91829at2157"/>
<dbReference type="RefSeq" id="WP_011249849.1">
    <property type="nucleotide sequence ID" value="NC_006624.1"/>
</dbReference>
<dbReference type="AlphaFoldDB" id="Q5JI55"/>
<dbReference type="Proteomes" id="UP000000536">
    <property type="component" value="Chromosome"/>
</dbReference>
<dbReference type="eggNOG" id="arCOG01104">
    <property type="taxonomic scope" value="Archaea"/>
</dbReference>
<evidence type="ECO:0008006" key="3">
    <source>
        <dbReference type="Google" id="ProtNLM"/>
    </source>
</evidence>
<evidence type="ECO:0000313" key="1">
    <source>
        <dbReference type="EMBL" id="BAD85087.1"/>
    </source>
</evidence>
<evidence type="ECO:0000313" key="2">
    <source>
        <dbReference type="Proteomes" id="UP000000536"/>
    </source>
</evidence>
<dbReference type="InterPro" id="IPR012347">
    <property type="entry name" value="Ferritin-like"/>
</dbReference>
<dbReference type="InterPro" id="IPR009078">
    <property type="entry name" value="Ferritin-like_SF"/>
</dbReference>
<dbReference type="Gene3D" id="1.20.1260.10">
    <property type="match status" value="1"/>
</dbReference>
<dbReference type="InParanoid" id="Q5JI55"/>
<dbReference type="EMBL" id="AP006878">
    <property type="protein sequence ID" value="BAD85087.1"/>
    <property type="molecule type" value="Genomic_DNA"/>
</dbReference>
<proteinExistence type="predicted"/>
<dbReference type="SUPFAM" id="SSF47240">
    <property type="entry name" value="Ferritin-like"/>
    <property type="match status" value="1"/>
</dbReference>
<sequence>MGERTYDHLKKAIEDLQRLSPQELLSYWIQNELKLAETCRSLSNYAKEVRWGNDASNLCERLAELSVETAEKLMAEYQKRFGTSELSPTNVEPIELLLSLKDLKRTLKTGRIEDVIKTLLETQRVMREIYSSLASKTSDERLSELFSALSELSRRRYSTLKEMLDRTQ</sequence>
<keyword evidence="2" id="KW-1185">Reference proteome</keyword>